<evidence type="ECO:0000256" key="3">
    <source>
        <dbReference type="ARBA" id="ARBA00022801"/>
    </source>
</evidence>
<dbReference type="AlphaFoldDB" id="A0A9X2Q1U1"/>
<dbReference type="NCBIfam" id="TIGR00608">
    <property type="entry name" value="radc"/>
    <property type="match status" value="1"/>
</dbReference>
<organism evidence="8 9">
    <name type="scientific">Salinibacter ruber</name>
    <dbReference type="NCBI Taxonomy" id="146919"/>
    <lineage>
        <taxon>Bacteria</taxon>
        <taxon>Pseudomonadati</taxon>
        <taxon>Rhodothermota</taxon>
        <taxon>Rhodothermia</taxon>
        <taxon>Rhodothermales</taxon>
        <taxon>Salinibacteraceae</taxon>
        <taxon>Salinibacter</taxon>
    </lineage>
</organism>
<keyword evidence="3" id="KW-0378">Hydrolase</keyword>
<dbReference type="Gene3D" id="3.40.140.10">
    <property type="entry name" value="Cytidine Deaminase, domain 2"/>
    <property type="match status" value="1"/>
</dbReference>
<dbReference type="PROSITE" id="PS50249">
    <property type="entry name" value="MPN"/>
    <property type="match status" value="1"/>
</dbReference>
<dbReference type="SUPFAM" id="SSF47781">
    <property type="entry name" value="RuvA domain 2-like"/>
    <property type="match status" value="1"/>
</dbReference>
<dbReference type="InterPro" id="IPR001405">
    <property type="entry name" value="UPF0758"/>
</dbReference>
<evidence type="ECO:0000256" key="6">
    <source>
        <dbReference type="RuleBase" id="RU003797"/>
    </source>
</evidence>
<keyword evidence="2" id="KW-0479">Metal-binding</keyword>
<feature type="domain" description="MPN" evidence="7">
    <location>
        <begin position="151"/>
        <end position="273"/>
    </location>
</feature>
<dbReference type="InterPro" id="IPR010994">
    <property type="entry name" value="RuvA_2-like"/>
</dbReference>
<sequence length="274" mass="29343">MPATEPSLFPSLSSDENRANQRILDFESSEFSSSSLSAEDRTLVRTQVSQWPDGERPWQKLLSAGPSVLSDAEVLSVLIGRGTRLGEEVITSVDIGRELLRRFETPTGISDRPVLELTAVPGIGKQTAARLAAAIELGRRIESGRAGKRVQVCNPEDVAAVYGPLMRDLKSEVFKIVFLNTANVIIGDETVSEGGLSAAIVEPRSIFRSAIGRNAAAIIALHNHPSANPEPSRADIKITRQIASAGEVMGIPLHDHLIIAGTSHTSLAERGVIS</sequence>
<name>A0A9X2Q1U1_9BACT</name>
<gene>
    <name evidence="8" type="ORF">GGP61_001603</name>
</gene>
<dbReference type="InterPro" id="IPR046778">
    <property type="entry name" value="UPF0758_N"/>
</dbReference>
<dbReference type="InterPro" id="IPR025657">
    <property type="entry name" value="RadC_JAB"/>
</dbReference>
<evidence type="ECO:0000256" key="4">
    <source>
        <dbReference type="ARBA" id="ARBA00022833"/>
    </source>
</evidence>
<accession>A0A9X2Q1U1</accession>
<dbReference type="NCBIfam" id="NF000642">
    <property type="entry name" value="PRK00024.1"/>
    <property type="match status" value="1"/>
</dbReference>
<dbReference type="Pfam" id="PF20582">
    <property type="entry name" value="UPF0758_N"/>
    <property type="match status" value="1"/>
</dbReference>
<dbReference type="Gene3D" id="1.10.150.20">
    <property type="entry name" value="5' to 3' exonuclease, C-terminal subdomain"/>
    <property type="match status" value="1"/>
</dbReference>
<evidence type="ECO:0000313" key="8">
    <source>
        <dbReference type="EMBL" id="MCS3709999.1"/>
    </source>
</evidence>
<dbReference type="RefSeq" id="WP_259124022.1">
    <property type="nucleotide sequence ID" value="NZ_JANTZO010000005.1"/>
</dbReference>
<evidence type="ECO:0000256" key="2">
    <source>
        <dbReference type="ARBA" id="ARBA00022723"/>
    </source>
</evidence>
<comment type="similarity">
    <text evidence="6">Belongs to the UPF0758 family.</text>
</comment>
<dbReference type="EMBL" id="JANUAE010000004">
    <property type="protein sequence ID" value="MCS3709999.1"/>
    <property type="molecule type" value="Genomic_DNA"/>
</dbReference>
<dbReference type="InterPro" id="IPR037518">
    <property type="entry name" value="MPN"/>
</dbReference>
<evidence type="ECO:0000256" key="5">
    <source>
        <dbReference type="ARBA" id="ARBA00023049"/>
    </source>
</evidence>
<reference evidence="8" key="1">
    <citation type="submission" date="2022-08" db="EMBL/GenBank/DDBJ databases">
        <title>Genomic Encyclopedia of Type Strains, Phase V (KMG-V): Genome sequencing to study the core and pangenomes of soil and plant-associated prokaryotes.</title>
        <authorList>
            <person name="Whitman W."/>
        </authorList>
    </citation>
    <scope>NUCLEOTIDE SEQUENCE</scope>
    <source>
        <strain evidence="8">SP3049</strain>
    </source>
</reference>
<keyword evidence="1" id="KW-0645">Protease</keyword>
<protein>
    <submittedName>
        <fullName evidence="8">DNA repair protein RadC</fullName>
    </submittedName>
</protein>
<proteinExistence type="inferred from homology"/>
<dbReference type="GO" id="GO:0046872">
    <property type="term" value="F:metal ion binding"/>
    <property type="evidence" value="ECO:0007669"/>
    <property type="project" value="UniProtKB-KW"/>
</dbReference>
<evidence type="ECO:0000259" key="7">
    <source>
        <dbReference type="PROSITE" id="PS50249"/>
    </source>
</evidence>
<dbReference type="Proteomes" id="UP001155057">
    <property type="component" value="Unassembled WGS sequence"/>
</dbReference>
<dbReference type="GO" id="GO:0006508">
    <property type="term" value="P:proteolysis"/>
    <property type="evidence" value="ECO:0007669"/>
    <property type="project" value="UniProtKB-KW"/>
</dbReference>
<evidence type="ECO:0000313" key="9">
    <source>
        <dbReference type="Proteomes" id="UP001155057"/>
    </source>
</evidence>
<dbReference type="GO" id="GO:0008237">
    <property type="term" value="F:metallopeptidase activity"/>
    <property type="evidence" value="ECO:0007669"/>
    <property type="project" value="UniProtKB-KW"/>
</dbReference>
<keyword evidence="4" id="KW-0862">Zinc</keyword>
<keyword evidence="5" id="KW-0482">Metalloprotease</keyword>
<dbReference type="Pfam" id="PF04002">
    <property type="entry name" value="RadC"/>
    <property type="match status" value="1"/>
</dbReference>
<evidence type="ECO:0000256" key="1">
    <source>
        <dbReference type="ARBA" id="ARBA00022670"/>
    </source>
</evidence>
<comment type="caution">
    <text evidence="8">The sequence shown here is derived from an EMBL/GenBank/DDBJ whole genome shotgun (WGS) entry which is preliminary data.</text>
</comment>
<dbReference type="PANTHER" id="PTHR30471:SF3">
    <property type="entry name" value="UPF0758 PROTEIN YEES-RELATED"/>
    <property type="match status" value="1"/>
</dbReference>
<dbReference type="CDD" id="cd08071">
    <property type="entry name" value="MPN_DUF2466"/>
    <property type="match status" value="1"/>
</dbReference>
<dbReference type="PANTHER" id="PTHR30471">
    <property type="entry name" value="DNA REPAIR PROTEIN RADC"/>
    <property type="match status" value="1"/>
</dbReference>